<dbReference type="OrthoDB" id="4868247at2"/>
<comment type="caution">
    <text evidence="1">The sequence shown here is derived from an EMBL/GenBank/DDBJ whole genome shotgun (WGS) entry which is preliminary data.</text>
</comment>
<dbReference type="AlphaFoldDB" id="A0A395JJB2"/>
<organism evidence="1 2">
    <name type="scientific">Arenicella xantha</name>
    <dbReference type="NCBI Taxonomy" id="644221"/>
    <lineage>
        <taxon>Bacteria</taxon>
        <taxon>Pseudomonadati</taxon>
        <taxon>Pseudomonadota</taxon>
        <taxon>Gammaproteobacteria</taxon>
        <taxon>Arenicellales</taxon>
        <taxon>Arenicellaceae</taxon>
        <taxon>Arenicella</taxon>
    </lineage>
</organism>
<evidence type="ECO:0000313" key="2">
    <source>
        <dbReference type="Proteomes" id="UP000253083"/>
    </source>
</evidence>
<protein>
    <submittedName>
        <fullName evidence="1">GDYXXLXY motif protein</fullName>
    </submittedName>
</protein>
<gene>
    <name evidence="1" type="ORF">DFR28_105197</name>
</gene>
<dbReference type="EMBL" id="QNRT01000005">
    <property type="protein sequence ID" value="RBP48858.1"/>
    <property type="molecule type" value="Genomic_DNA"/>
</dbReference>
<evidence type="ECO:0000313" key="1">
    <source>
        <dbReference type="EMBL" id="RBP48858.1"/>
    </source>
</evidence>
<dbReference type="Proteomes" id="UP000253083">
    <property type="component" value="Unassembled WGS sequence"/>
</dbReference>
<sequence>MKILLITLASLAQLSVPASMIYQHESTLKNGTAYRFEVRPVDPADPFRGRYVRLAFEQELLGGEQRQLPGVELLPPGRQTAYAQLSIDDSGLAKVTSLSVVKPLYDDFIEVQVGVSSKQLYSLKFPFNRYYANEAKAPSMETTVRNQRRIDPTQTVTATVRVKNGRGVIAKLSVGDQSIEDFLLTSP</sequence>
<dbReference type="InParanoid" id="A0A395JJB2"/>
<dbReference type="InterPro" id="IPR025833">
    <property type="entry name" value="GDYXXLXY"/>
</dbReference>
<keyword evidence="2" id="KW-1185">Reference proteome</keyword>
<reference evidence="1 2" key="1">
    <citation type="submission" date="2018-06" db="EMBL/GenBank/DDBJ databases">
        <title>Genomic Encyclopedia of Type Strains, Phase IV (KMG-IV): sequencing the most valuable type-strain genomes for metagenomic binning, comparative biology and taxonomic classification.</title>
        <authorList>
            <person name="Goeker M."/>
        </authorList>
    </citation>
    <scope>NUCLEOTIDE SEQUENCE [LARGE SCALE GENOMIC DNA]</scope>
    <source>
        <strain evidence="1 2">DSM 24032</strain>
    </source>
</reference>
<dbReference type="RefSeq" id="WP_113955450.1">
    <property type="nucleotide sequence ID" value="NZ_QNRT01000005.1"/>
</dbReference>
<name>A0A395JJB2_9GAMM</name>
<proteinExistence type="predicted"/>
<dbReference type="Pfam" id="PF14345">
    <property type="entry name" value="GDYXXLXY"/>
    <property type="match status" value="1"/>
</dbReference>
<accession>A0A395JJB2</accession>